<evidence type="ECO:0000256" key="7">
    <source>
        <dbReference type="ARBA" id="ARBA00023180"/>
    </source>
</evidence>
<feature type="region of interest" description="Disordered" evidence="10">
    <location>
        <begin position="609"/>
        <end position="628"/>
    </location>
</feature>
<keyword evidence="3 9" id="KW-0336">GPI-anchor</keyword>
<evidence type="ECO:0000256" key="3">
    <source>
        <dbReference type="ARBA" id="ARBA00022622"/>
    </source>
</evidence>
<feature type="region of interest" description="Disordered" evidence="10">
    <location>
        <begin position="480"/>
        <end position="508"/>
    </location>
</feature>
<comment type="function">
    <text evidence="9">Splits internally a 1,3-beta-glucan molecule and transfers the newly generated reducing end (the donor) to the non-reducing end of another 1,3-beta-glucan molecule (the acceptor) forming a 1,3-beta linkage, resulting in the elongation of 1,3-beta-glucan chains in the cell wall.</text>
</comment>
<keyword evidence="4 9" id="KW-0732">Signal</keyword>
<proteinExistence type="inferred from homology"/>
<reference evidence="13" key="1">
    <citation type="journal article" date="2020" name="Stud. Mycol.">
        <title>101 Dothideomycetes genomes: a test case for predicting lifestyles and emergence of pathogens.</title>
        <authorList>
            <person name="Haridas S."/>
            <person name="Albert R."/>
            <person name="Binder M."/>
            <person name="Bloem J."/>
            <person name="Labutti K."/>
            <person name="Salamov A."/>
            <person name="Andreopoulos B."/>
            <person name="Baker S."/>
            <person name="Barry K."/>
            <person name="Bills G."/>
            <person name="Bluhm B."/>
            <person name="Cannon C."/>
            <person name="Castanera R."/>
            <person name="Culley D."/>
            <person name="Daum C."/>
            <person name="Ezra D."/>
            <person name="Gonzalez J."/>
            <person name="Henrissat B."/>
            <person name="Kuo A."/>
            <person name="Liang C."/>
            <person name="Lipzen A."/>
            <person name="Lutzoni F."/>
            <person name="Magnuson J."/>
            <person name="Mondo S."/>
            <person name="Nolan M."/>
            <person name="Ohm R."/>
            <person name="Pangilinan J."/>
            <person name="Park H.-J."/>
            <person name="Ramirez L."/>
            <person name="Alfaro M."/>
            <person name="Sun H."/>
            <person name="Tritt A."/>
            <person name="Yoshinaga Y."/>
            <person name="Zwiers L.-H."/>
            <person name="Turgeon B."/>
            <person name="Goodwin S."/>
            <person name="Spatafora J."/>
            <person name="Crous P."/>
            <person name="Grigoriev I."/>
        </authorList>
    </citation>
    <scope>NUCLEOTIDE SEQUENCE</scope>
    <source>
        <strain evidence="13">CBS 123094</strain>
    </source>
</reference>
<gene>
    <name evidence="13" type="ORF">P154DRAFT_570026</name>
</gene>
<evidence type="ECO:0000256" key="2">
    <source>
        <dbReference type="ARBA" id="ARBA00007528"/>
    </source>
</evidence>
<accession>A0A6A5WY28</accession>
<dbReference type="Gene3D" id="1.20.58.1040">
    <property type="match status" value="1"/>
</dbReference>
<evidence type="ECO:0000256" key="11">
    <source>
        <dbReference type="SAM" id="Phobius"/>
    </source>
</evidence>
<feature type="chain" id="PRO_5025715078" description="1,3-beta-glucanosyltransferase" evidence="9">
    <location>
        <begin position="17"/>
        <end position="628"/>
    </location>
</feature>
<evidence type="ECO:0000256" key="8">
    <source>
        <dbReference type="ARBA" id="ARBA00023288"/>
    </source>
</evidence>
<evidence type="ECO:0000256" key="5">
    <source>
        <dbReference type="ARBA" id="ARBA00023136"/>
    </source>
</evidence>
<dbReference type="PANTHER" id="PTHR31468:SF2">
    <property type="entry name" value="1,3-BETA-GLUCANOSYLTRANSFERASE GAS1"/>
    <property type="match status" value="1"/>
</dbReference>
<evidence type="ECO:0000313" key="14">
    <source>
        <dbReference type="Proteomes" id="UP000799779"/>
    </source>
</evidence>
<evidence type="ECO:0000256" key="1">
    <source>
        <dbReference type="ARBA" id="ARBA00004609"/>
    </source>
</evidence>
<dbReference type="InterPro" id="IPR004886">
    <property type="entry name" value="Glucanosyltransferase"/>
</dbReference>
<evidence type="ECO:0000259" key="12">
    <source>
        <dbReference type="SMART" id="SM00768"/>
    </source>
</evidence>
<evidence type="ECO:0000313" key="13">
    <source>
        <dbReference type="EMBL" id="KAF2006640.1"/>
    </source>
</evidence>
<dbReference type="InterPro" id="IPR017853">
    <property type="entry name" value="GH"/>
</dbReference>
<feature type="transmembrane region" description="Helical" evidence="11">
    <location>
        <begin position="515"/>
        <end position="536"/>
    </location>
</feature>
<sequence>MYFLALILSLVTAVGAVVDPIIIKGNRLFYQTNGTQFFVRGLQYGAGQVLNSEAQIDRIADASSCQRDIEYFTKANINVVRVYFIDPTRDHSACMNALADAGIYVIAGLKDHSNHLDWEDRSWNRATMAQFTGAVDSLAEFSNLLAFSIGTTGGDNDNNSALRAPFLAAAVRDIKKYISGKKYRHIPVGWGTRPSWSDVTGQEAAYMTCKSDAHADFIEPSLRYDRGCTDLALFDKAVEYFKDSKKPIIVQHGCRLETGKDFDPPSFNQVKKLYNTSISESIAGGIVVGYIEHLYYAIQHPGLVSIDERGNVQAGEAFSSLSMALVTLKPSSINMFEYSQPTAVPRCPGPPSSQLNSSVALPPVPNAKLCTCMMDTLQCVSTTAVDGLNFNVFAMCKDSTILDCRETDLEGIQIDSQTGIYGAFSGCNRSEVYSWAVNKISQSGGSCNFNGTAEPRPSPVRSVGECKFLLDQVGVDGEGTLTASFTPTATPDANKSQEGPSETTKSGSLSIGAKAGIGLGACVVAIAVLLGILFLLRRLKQQRKDQSAMSTSAQNPQTNVEEYIGKPEMDGTGSDVHKRRASELPGDEGGVEAQVGLGFLAVNQSPVELPPESLVSGRHSHIVESGER</sequence>
<keyword evidence="11" id="KW-0812">Transmembrane</keyword>
<keyword evidence="11" id="KW-1133">Transmembrane helix</keyword>
<dbReference type="OrthoDB" id="3796639at2759"/>
<dbReference type="EC" id="2.4.1.-" evidence="9"/>
<organism evidence="13 14">
    <name type="scientific">Amniculicola lignicola CBS 123094</name>
    <dbReference type="NCBI Taxonomy" id="1392246"/>
    <lineage>
        <taxon>Eukaryota</taxon>
        <taxon>Fungi</taxon>
        <taxon>Dikarya</taxon>
        <taxon>Ascomycota</taxon>
        <taxon>Pezizomycotina</taxon>
        <taxon>Dothideomycetes</taxon>
        <taxon>Pleosporomycetidae</taxon>
        <taxon>Pleosporales</taxon>
        <taxon>Amniculicolaceae</taxon>
        <taxon>Amniculicola</taxon>
    </lineage>
</organism>
<dbReference type="PANTHER" id="PTHR31468">
    <property type="entry name" value="1,3-BETA-GLUCANOSYLTRANSFERASE GAS1"/>
    <property type="match status" value="1"/>
</dbReference>
<keyword evidence="5 9" id="KW-0472">Membrane</keyword>
<keyword evidence="14" id="KW-1185">Reference proteome</keyword>
<feature type="compositionally biased region" description="Polar residues" evidence="10">
    <location>
        <begin position="481"/>
        <end position="508"/>
    </location>
</feature>
<comment type="subcellular location">
    <subcellularLocation>
        <location evidence="1 9">Cell membrane</location>
        <topology evidence="1 9">Lipid-anchor</topology>
        <topology evidence="1 9">GPI-anchor</topology>
    </subcellularLocation>
</comment>
<name>A0A6A5WY28_9PLEO</name>
<evidence type="ECO:0000256" key="10">
    <source>
        <dbReference type="SAM" id="MobiDB-lite"/>
    </source>
</evidence>
<dbReference type="GO" id="GO:0071970">
    <property type="term" value="P:fungal-type cell wall (1-&gt;3)-beta-D-glucan biosynthetic process"/>
    <property type="evidence" value="ECO:0007669"/>
    <property type="project" value="TreeGrafter"/>
</dbReference>
<protein>
    <recommendedName>
        <fullName evidence="9">1,3-beta-glucanosyltransferase</fullName>
        <ecNumber evidence="9">2.4.1.-</ecNumber>
    </recommendedName>
</protein>
<dbReference type="Gene3D" id="3.20.20.80">
    <property type="entry name" value="Glycosidases"/>
    <property type="match status" value="1"/>
</dbReference>
<keyword evidence="7" id="KW-0325">Glycoprotein</keyword>
<dbReference type="GO" id="GO:0005886">
    <property type="term" value="C:plasma membrane"/>
    <property type="evidence" value="ECO:0007669"/>
    <property type="project" value="UniProtKB-SubCell"/>
</dbReference>
<keyword evidence="6" id="KW-1015">Disulfide bond</keyword>
<dbReference type="GO" id="GO:0098552">
    <property type="term" value="C:side of membrane"/>
    <property type="evidence" value="ECO:0007669"/>
    <property type="project" value="UniProtKB-KW"/>
</dbReference>
<dbReference type="GO" id="GO:0042124">
    <property type="term" value="F:1,3-beta-glucanosyltransferase activity"/>
    <property type="evidence" value="ECO:0007669"/>
    <property type="project" value="TreeGrafter"/>
</dbReference>
<keyword evidence="9" id="KW-0808">Transferase</keyword>
<evidence type="ECO:0000256" key="4">
    <source>
        <dbReference type="ARBA" id="ARBA00022729"/>
    </source>
</evidence>
<dbReference type="SMART" id="SM00768">
    <property type="entry name" value="X8"/>
    <property type="match status" value="1"/>
</dbReference>
<feature type="signal peptide" evidence="9">
    <location>
        <begin position="1"/>
        <end position="16"/>
    </location>
</feature>
<feature type="region of interest" description="Disordered" evidence="10">
    <location>
        <begin position="564"/>
        <end position="588"/>
    </location>
</feature>
<dbReference type="SUPFAM" id="SSF51445">
    <property type="entry name" value="(Trans)glycosidases"/>
    <property type="match status" value="1"/>
</dbReference>
<dbReference type="AlphaFoldDB" id="A0A6A5WY28"/>
<dbReference type="GO" id="GO:0031505">
    <property type="term" value="P:fungal-type cell wall organization"/>
    <property type="evidence" value="ECO:0007669"/>
    <property type="project" value="TreeGrafter"/>
</dbReference>
<dbReference type="Pfam" id="PF07983">
    <property type="entry name" value="X8"/>
    <property type="match status" value="1"/>
</dbReference>
<dbReference type="InterPro" id="IPR012946">
    <property type="entry name" value="X8"/>
</dbReference>
<feature type="domain" description="X8" evidence="12">
    <location>
        <begin position="395"/>
        <end position="468"/>
    </location>
</feature>
<evidence type="ECO:0000256" key="9">
    <source>
        <dbReference type="RuleBase" id="RU361209"/>
    </source>
</evidence>
<evidence type="ECO:0000256" key="6">
    <source>
        <dbReference type="ARBA" id="ARBA00023157"/>
    </source>
</evidence>
<dbReference type="EMBL" id="ML977559">
    <property type="protein sequence ID" value="KAF2006640.1"/>
    <property type="molecule type" value="Genomic_DNA"/>
</dbReference>
<dbReference type="Proteomes" id="UP000799779">
    <property type="component" value="Unassembled WGS sequence"/>
</dbReference>
<keyword evidence="8 9" id="KW-0449">Lipoprotein</keyword>
<comment type="similarity">
    <text evidence="2 9">Belongs to the glycosyl hydrolase 72 family.</text>
</comment>
<dbReference type="Pfam" id="PF03198">
    <property type="entry name" value="Glyco_hydro_72"/>
    <property type="match status" value="1"/>
</dbReference>